<evidence type="ECO:0000256" key="1">
    <source>
        <dbReference type="ARBA" id="ARBA00004496"/>
    </source>
</evidence>
<dbReference type="CDD" id="cd00798">
    <property type="entry name" value="INT_XerDC_C"/>
    <property type="match status" value="1"/>
</dbReference>
<evidence type="ECO:0000256" key="10">
    <source>
        <dbReference type="ARBA" id="ARBA00023172"/>
    </source>
</evidence>
<dbReference type="NCBIfam" id="TIGR02225">
    <property type="entry name" value="recomb_XerD"/>
    <property type="match status" value="1"/>
</dbReference>
<name>A0A0M0KL05_ALKHA</name>
<dbReference type="Gene3D" id="1.10.443.10">
    <property type="entry name" value="Intergrase catalytic core"/>
    <property type="match status" value="1"/>
</dbReference>
<dbReference type="InterPro" id="IPR011932">
    <property type="entry name" value="Recomb_XerD"/>
</dbReference>
<dbReference type="PROSITE" id="PS51898">
    <property type="entry name" value="TYR_RECOMBINASE"/>
    <property type="match status" value="1"/>
</dbReference>
<evidence type="ECO:0000256" key="3">
    <source>
        <dbReference type="ARBA" id="ARBA00010450"/>
    </source>
</evidence>
<comment type="similarity">
    <text evidence="2">Belongs to the 'phage' integrase family. XerC subfamily.</text>
</comment>
<dbReference type="InterPro" id="IPR004107">
    <property type="entry name" value="Integrase_SAM-like_N"/>
</dbReference>
<dbReference type="EMBL" id="LILD01000001">
    <property type="protein sequence ID" value="KOO39460.1"/>
    <property type="molecule type" value="Genomic_DNA"/>
</dbReference>
<accession>A0A0M0KL05</accession>
<evidence type="ECO:0000256" key="9">
    <source>
        <dbReference type="ARBA" id="ARBA00023125"/>
    </source>
</evidence>
<feature type="active site" evidence="12">
    <location>
        <position position="271"/>
    </location>
</feature>
<feature type="active site" evidence="12">
    <location>
        <position position="248"/>
    </location>
</feature>
<evidence type="ECO:0000259" key="14">
    <source>
        <dbReference type="PROSITE" id="PS51900"/>
    </source>
</evidence>
<gene>
    <name evidence="12" type="primary">xerD</name>
    <name evidence="15" type="ORF">AMD02_11820</name>
</gene>
<comment type="subcellular location">
    <subcellularLocation>
        <location evidence="1 12">Cytoplasm</location>
    </subcellularLocation>
</comment>
<evidence type="ECO:0000256" key="6">
    <source>
        <dbReference type="ARBA" id="ARBA00022618"/>
    </source>
</evidence>
<dbReference type="Pfam" id="PF02899">
    <property type="entry name" value="Phage_int_SAM_1"/>
    <property type="match status" value="1"/>
</dbReference>
<dbReference type="PATRIC" id="fig|136160.3.peg.2779"/>
<comment type="subunit">
    <text evidence="12">Forms a cyclic heterotetrameric complex composed of two molecules of XerC and two molecules of XerD.</text>
</comment>
<dbReference type="GO" id="GO:0009037">
    <property type="term" value="F:tyrosine-based site-specific recombinase activity"/>
    <property type="evidence" value="ECO:0007669"/>
    <property type="project" value="UniProtKB-UniRule"/>
</dbReference>
<keyword evidence="7 12" id="KW-0159">Chromosome partition</keyword>
<dbReference type="GO" id="GO:0006313">
    <property type="term" value="P:DNA transposition"/>
    <property type="evidence" value="ECO:0007669"/>
    <property type="project" value="UniProtKB-UniRule"/>
</dbReference>
<dbReference type="GO" id="GO:0005737">
    <property type="term" value="C:cytoplasm"/>
    <property type="evidence" value="ECO:0007669"/>
    <property type="project" value="UniProtKB-SubCell"/>
</dbReference>
<feature type="active site" evidence="12">
    <location>
        <position position="245"/>
    </location>
</feature>
<evidence type="ECO:0000313" key="15">
    <source>
        <dbReference type="EMBL" id="KOO39460.1"/>
    </source>
</evidence>
<dbReference type="Gene3D" id="1.10.150.130">
    <property type="match status" value="1"/>
</dbReference>
<comment type="similarity">
    <text evidence="3 12">Belongs to the 'phage' integrase family. XerD subfamily.</text>
</comment>
<dbReference type="NCBIfam" id="TIGR02224">
    <property type="entry name" value="recomb_XerC"/>
    <property type="match status" value="1"/>
</dbReference>
<dbReference type="NCBIfam" id="NF040815">
    <property type="entry name" value="recomb_XerA_Arch"/>
    <property type="match status" value="1"/>
</dbReference>
<dbReference type="HAMAP" id="MF_01808">
    <property type="entry name" value="Recomb_XerC_XerD"/>
    <property type="match status" value="1"/>
</dbReference>
<dbReference type="GeneID" id="87597152"/>
<proteinExistence type="inferred from homology"/>
<dbReference type="InterPro" id="IPR011010">
    <property type="entry name" value="DNA_brk_join_enz"/>
</dbReference>
<dbReference type="InterPro" id="IPR050090">
    <property type="entry name" value="Tyrosine_recombinase_XerCD"/>
</dbReference>
<evidence type="ECO:0000256" key="2">
    <source>
        <dbReference type="ARBA" id="ARBA00006657"/>
    </source>
</evidence>
<keyword evidence="6 12" id="KW-0132">Cell division</keyword>
<reference evidence="15" key="1">
    <citation type="submission" date="2015-08" db="EMBL/GenBank/DDBJ databases">
        <title>Complete DNA Sequence of Pseudomonas syringae pv. actinidiae, the Causal Agent of Kiwifruit Canker Disease.</title>
        <authorList>
            <person name="Rikkerink E.H.A."/>
            <person name="Fineran P.C."/>
        </authorList>
    </citation>
    <scope>NUCLEOTIDE SEQUENCE</scope>
    <source>
        <strain evidence="15">DSM 13666</strain>
    </source>
</reference>
<keyword evidence="10 12" id="KW-0233">DNA recombination</keyword>
<keyword evidence="5 12" id="KW-0963">Cytoplasm</keyword>
<evidence type="ECO:0000256" key="7">
    <source>
        <dbReference type="ARBA" id="ARBA00022829"/>
    </source>
</evidence>
<organism evidence="15">
    <name type="scientific">Halalkalibacterium halodurans</name>
    <name type="common">Bacillus halodurans</name>
    <dbReference type="NCBI Taxonomy" id="86665"/>
    <lineage>
        <taxon>Bacteria</taxon>
        <taxon>Bacillati</taxon>
        <taxon>Bacillota</taxon>
        <taxon>Bacilli</taxon>
        <taxon>Bacillales</taxon>
        <taxon>Bacillaceae</taxon>
        <taxon>Halalkalibacterium (ex Joshi et al. 2022)</taxon>
    </lineage>
</organism>
<feature type="active site" evidence="12">
    <location>
        <position position="174"/>
    </location>
</feature>
<dbReference type="Pfam" id="PF00589">
    <property type="entry name" value="Phage_integrase"/>
    <property type="match status" value="1"/>
</dbReference>
<evidence type="ECO:0000259" key="13">
    <source>
        <dbReference type="PROSITE" id="PS51898"/>
    </source>
</evidence>
<dbReference type="RefSeq" id="WP_053431426.1">
    <property type="nucleotide sequence ID" value="NZ_CP040441.1"/>
</dbReference>
<dbReference type="PANTHER" id="PTHR30349">
    <property type="entry name" value="PHAGE INTEGRASE-RELATED"/>
    <property type="match status" value="1"/>
</dbReference>
<dbReference type="GO" id="GO:0051301">
    <property type="term" value="P:cell division"/>
    <property type="evidence" value="ECO:0007669"/>
    <property type="project" value="UniProtKB-UniRule"/>
</dbReference>
<sequence length="299" mass="34326">METVNNNIQQFLHFQKVERGLSNNTIQSYGRDLKQYIQYVERVEEIRSVRNITRETILHYLYHLREQGRAETSIARAVAAIRSFHQFLLREKLSDSDPTVHVEIPKATKRLPKALTIEEVEALLNSPQGRDPFSLRNKAMLELLYATGMRVSELIGLTLSDIHLSMGFVRCLGKGNKERIIPIGQVATEAVESYLANGRGKLMKKQSHDHVFVNHHGRPLSRQGFWKMLKQLAKNVNIDKPLTPHTLRHSFATHLLENGADLRAVQEMLGHADISTTQIYTHVTKTRMRDVYAHFHPRA</sequence>
<dbReference type="GO" id="GO:0003677">
    <property type="term" value="F:DNA binding"/>
    <property type="evidence" value="ECO:0007669"/>
    <property type="project" value="UniProtKB-UniRule"/>
</dbReference>
<keyword evidence="11 12" id="KW-0131">Cell cycle</keyword>
<dbReference type="InterPro" id="IPR010998">
    <property type="entry name" value="Integrase_recombinase_N"/>
</dbReference>
<dbReference type="HAMAP" id="MF_01807">
    <property type="entry name" value="Recomb_XerD"/>
    <property type="match status" value="1"/>
</dbReference>
<protein>
    <recommendedName>
        <fullName evidence="4 12">Tyrosine recombinase XerD</fullName>
    </recommendedName>
</protein>
<feature type="active site" description="O-(3'-phospho-DNA)-tyrosine intermediate" evidence="12">
    <location>
        <position position="280"/>
    </location>
</feature>
<dbReference type="AlphaFoldDB" id="A0A0M0KL05"/>
<dbReference type="PANTHER" id="PTHR30349:SF81">
    <property type="entry name" value="TYROSINE RECOMBINASE XERC"/>
    <property type="match status" value="1"/>
</dbReference>
<keyword evidence="8 12" id="KW-0229">DNA integration</keyword>
<dbReference type="PROSITE" id="PS51900">
    <property type="entry name" value="CB"/>
    <property type="match status" value="1"/>
</dbReference>
<dbReference type="GO" id="GO:0007059">
    <property type="term" value="P:chromosome segregation"/>
    <property type="evidence" value="ECO:0007669"/>
    <property type="project" value="UniProtKB-UniRule"/>
</dbReference>
<dbReference type="InterPro" id="IPR044068">
    <property type="entry name" value="CB"/>
</dbReference>
<evidence type="ECO:0000256" key="5">
    <source>
        <dbReference type="ARBA" id="ARBA00022490"/>
    </source>
</evidence>
<evidence type="ECO:0000256" key="4">
    <source>
        <dbReference type="ARBA" id="ARBA00015810"/>
    </source>
</evidence>
<dbReference type="InterPro" id="IPR013762">
    <property type="entry name" value="Integrase-like_cat_sf"/>
</dbReference>
<evidence type="ECO:0000256" key="8">
    <source>
        <dbReference type="ARBA" id="ARBA00022908"/>
    </source>
</evidence>
<feature type="active site" evidence="12">
    <location>
        <position position="150"/>
    </location>
</feature>
<dbReference type="NCBIfam" id="NF001399">
    <property type="entry name" value="PRK00283.1"/>
    <property type="match status" value="1"/>
</dbReference>
<dbReference type="SUPFAM" id="SSF56349">
    <property type="entry name" value="DNA breaking-rejoining enzymes"/>
    <property type="match status" value="1"/>
</dbReference>
<keyword evidence="9 12" id="KW-0238">DNA-binding</keyword>
<evidence type="ECO:0000256" key="12">
    <source>
        <dbReference type="HAMAP-Rule" id="MF_01807"/>
    </source>
</evidence>
<comment type="function">
    <text evidence="12">Site-specific tyrosine recombinase, which acts by catalyzing the cutting and rejoining of the recombining DNA molecules. The XerC-XerD complex is essential to convert dimers of the bacterial chromosome into monomers to permit their segregation at cell division. It also contributes to the segregational stability of plasmids.</text>
</comment>
<dbReference type="InterPro" id="IPR023009">
    <property type="entry name" value="Tyrosine_recombinase_XerC/XerD"/>
</dbReference>
<dbReference type="InterPro" id="IPR011931">
    <property type="entry name" value="Recomb_XerC"/>
</dbReference>
<dbReference type="InterPro" id="IPR002104">
    <property type="entry name" value="Integrase_catalytic"/>
</dbReference>
<feature type="domain" description="Tyr recombinase" evidence="13">
    <location>
        <begin position="110"/>
        <end position="293"/>
    </location>
</feature>
<feature type="domain" description="Core-binding (CB)" evidence="14">
    <location>
        <begin position="2"/>
        <end position="89"/>
    </location>
</feature>
<evidence type="ECO:0000256" key="11">
    <source>
        <dbReference type="ARBA" id="ARBA00023306"/>
    </source>
</evidence>
<comment type="caution">
    <text evidence="15">The sequence shown here is derived from an EMBL/GenBank/DDBJ whole genome shotgun (WGS) entry which is preliminary data.</text>
</comment>